<dbReference type="Pfam" id="PF08238">
    <property type="entry name" value="Sel1"/>
    <property type="match status" value="2"/>
</dbReference>
<dbReference type="InterPro" id="IPR050767">
    <property type="entry name" value="Sel1_AlgK"/>
</dbReference>
<dbReference type="InterPro" id="IPR006597">
    <property type="entry name" value="Sel1-like"/>
</dbReference>
<name>A0A2X2CHF1_PSELU</name>
<evidence type="ECO:0000313" key="5">
    <source>
        <dbReference type="Proteomes" id="UP000250443"/>
    </source>
</evidence>
<dbReference type="PROSITE" id="PS51257">
    <property type="entry name" value="PROKAR_LIPOPROTEIN"/>
    <property type="match status" value="1"/>
</dbReference>
<organism evidence="4 5">
    <name type="scientific">Pseudomonas luteola</name>
    <dbReference type="NCBI Taxonomy" id="47886"/>
    <lineage>
        <taxon>Bacteria</taxon>
        <taxon>Pseudomonadati</taxon>
        <taxon>Pseudomonadota</taxon>
        <taxon>Gammaproteobacteria</taxon>
        <taxon>Pseudomonadales</taxon>
        <taxon>Pseudomonadaceae</taxon>
        <taxon>Pseudomonas</taxon>
    </lineage>
</organism>
<dbReference type="RefSeq" id="WP_010798239.1">
    <property type="nucleotide sequence ID" value="NZ_FQYS01000003.1"/>
</dbReference>
<evidence type="ECO:0000256" key="1">
    <source>
        <dbReference type="SAM" id="MobiDB-lite"/>
    </source>
</evidence>
<dbReference type="PANTHER" id="PTHR11102:SF160">
    <property type="entry name" value="ERAD-ASSOCIATED E3 UBIQUITIN-PROTEIN LIGASE COMPONENT HRD3"/>
    <property type="match status" value="1"/>
</dbReference>
<evidence type="ECO:0000313" key="6">
    <source>
        <dbReference type="Proteomes" id="UP000626180"/>
    </source>
</evidence>
<dbReference type="EMBL" id="JADMCD010000003">
    <property type="protein sequence ID" value="MBF8640791.1"/>
    <property type="molecule type" value="Genomic_DNA"/>
</dbReference>
<protein>
    <submittedName>
        <fullName evidence="4">Sel1 domain-containing protein repeat-containing protein</fullName>
    </submittedName>
    <submittedName>
        <fullName evidence="3">Sel1 repeat family protein</fullName>
    </submittedName>
</protein>
<reference evidence="4 5" key="1">
    <citation type="submission" date="2018-06" db="EMBL/GenBank/DDBJ databases">
        <authorList>
            <consortium name="Pathogen Informatics"/>
            <person name="Doyle S."/>
        </authorList>
    </citation>
    <scope>NUCLEOTIDE SEQUENCE [LARGE SCALE GENOMIC DNA]</scope>
    <source>
        <strain evidence="4 5">NCTC11842</strain>
    </source>
</reference>
<dbReference type="Proteomes" id="UP000626180">
    <property type="component" value="Unassembled WGS sequence"/>
</dbReference>
<dbReference type="SMART" id="SM00671">
    <property type="entry name" value="SEL1"/>
    <property type="match status" value="3"/>
</dbReference>
<feature type="region of interest" description="Disordered" evidence="1">
    <location>
        <begin position="22"/>
        <end position="45"/>
    </location>
</feature>
<dbReference type="PANTHER" id="PTHR11102">
    <property type="entry name" value="SEL-1-LIKE PROTEIN"/>
    <property type="match status" value="1"/>
</dbReference>
<evidence type="ECO:0000256" key="2">
    <source>
        <dbReference type="SAM" id="SignalP"/>
    </source>
</evidence>
<feature type="chain" id="PRO_5044386901" evidence="2">
    <location>
        <begin position="23"/>
        <end position="180"/>
    </location>
</feature>
<evidence type="ECO:0000313" key="4">
    <source>
        <dbReference type="EMBL" id="SPZ06161.1"/>
    </source>
</evidence>
<dbReference type="EMBL" id="UAUF01000011">
    <property type="protein sequence ID" value="SPZ06161.1"/>
    <property type="molecule type" value="Genomic_DNA"/>
</dbReference>
<reference evidence="3 6" key="2">
    <citation type="submission" date="2020-10" db="EMBL/GenBank/DDBJ databases">
        <title>Genome sequences of Pseudomonas isolates.</title>
        <authorList>
            <person name="Wessels L."/>
            <person name="Reich F."/>
            <person name="Hammerl J."/>
        </authorList>
    </citation>
    <scope>NUCLEOTIDE SEQUENCE [LARGE SCALE GENOMIC DNA]</scope>
    <source>
        <strain evidence="3 6">20-MO00624-0</strain>
    </source>
</reference>
<keyword evidence="6" id="KW-1185">Reference proteome</keyword>
<feature type="signal peptide" evidence="2">
    <location>
        <begin position="1"/>
        <end position="22"/>
    </location>
</feature>
<dbReference type="Gene3D" id="1.25.40.10">
    <property type="entry name" value="Tetratricopeptide repeat domain"/>
    <property type="match status" value="1"/>
</dbReference>
<dbReference type="Proteomes" id="UP000250443">
    <property type="component" value="Unassembled WGS sequence"/>
</dbReference>
<dbReference type="SUPFAM" id="SSF81901">
    <property type="entry name" value="HCP-like"/>
    <property type="match status" value="1"/>
</dbReference>
<dbReference type="InterPro" id="IPR011990">
    <property type="entry name" value="TPR-like_helical_dom_sf"/>
</dbReference>
<proteinExistence type="predicted"/>
<sequence>MLIRKLAGPLLGLMLLSGCAHQEADTPETTDQPTQGTAASPTTQAPMDFNTAKAMAERGDIDAQIQLGSFYFMGKPTKDLRQAERWWKLAADRGHPEAAVNLAFLYSGQADPALANEADMIKYLNQSAAGGNPMAQHMLGNFYMEGMHGLPKDTFQAKQLYMSACDKKFESSCQRLSTLP</sequence>
<accession>A0A2X2CHF1</accession>
<feature type="compositionally biased region" description="Polar residues" evidence="1">
    <location>
        <begin position="27"/>
        <end position="45"/>
    </location>
</feature>
<gene>
    <name evidence="3" type="ORF">IRZ65_08860</name>
    <name evidence="4" type="ORF">NCTC11842_02079</name>
</gene>
<dbReference type="AlphaFoldDB" id="A0A2X2CHF1"/>
<evidence type="ECO:0000313" key="3">
    <source>
        <dbReference type="EMBL" id="MBF8640791.1"/>
    </source>
</evidence>
<keyword evidence="2" id="KW-0732">Signal</keyword>